<feature type="compositionally biased region" description="Basic and acidic residues" evidence="1">
    <location>
        <begin position="171"/>
        <end position="181"/>
    </location>
</feature>
<dbReference type="GeneID" id="33566574"/>
<keyword evidence="5" id="KW-1185">Reference proteome</keyword>
<name>A0A1Y2GHG2_9FUNG</name>
<feature type="region of interest" description="Disordered" evidence="1">
    <location>
        <begin position="93"/>
        <end position="215"/>
    </location>
</feature>
<evidence type="ECO:0000259" key="2">
    <source>
        <dbReference type="PROSITE" id="PS50812"/>
    </source>
</evidence>
<feature type="region of interest" description="Disordered" evidence="1">
    <location>
        <begin position="330"/>
        <end position="356"/>
    </location>
</feature>
<dbReference type="InterPro" id="IPR000313">
    <property type="entry name" value="PWWP_dom"/>
</dbReference>
<dbReference type="STRING" id="64571.A0A1Y2GHG2"/>
<dbReference type="SMART" id="SM00293">
    <property type="entry name" value="PWWP"/>
    <property type="match status" value="1"/>
</dbReference>
<dbReference type="InParanoid" id="A0A1Y2GHG2"/>
<proteinExistence type="predicted"/>
<dbReference type="Gene3D" id="2.30.30.140">
    <property type="match status" value="1"/>
</dbReference>
<feature type="domain" description="PWWP" evidence="2">
    <location>
        <begin position="8"/>
        <end position="60"/>
    </location>
</feature>
<evidence type="ECO:0000313" key="3">
    <source>
        <dbReference type="EMBL" id="ORZ10965.1"/>
    </source>
</evidence>
<dbReference type="EMBL" id="MCFF01000027">
    <property type="protein sequence ID" value="ORZ11729.1"/>
    <property type="molecule type" value="Genomic_DNA"/>
</dbReference>
<evidence type="ECO:0000256" key="1">
    <source>
        <dbReference type="SAM" id="MobiDB-lite"/>
    </source>
</evidence>
<reference evidence="3 5" key="1">
    <citation type="submission" date="2016-07" db="EMBL/GenBank/DDBJ databases">
        <title>Pervasive Adenine N6-methylation of Active Genes in Fungi.</title>
        <authorList>
            <consortium name="DOE Joint Genome Institute"/>
            <person name="Mondo S.J."/>
            <person name="Dannebaum R.O."/>
            <person name="Kuo R.C."/>
            <person name="Labutti K."/>
            <person name="Haridas S."/>
            <person name="Kuo A."/>
            <person name="Salamov A."/>
            <person name="Ahrendt S.R."/>
            <person name="Lipzen A."/>
            <person name="Sullivan W."/>
            <person name="Andreopoulos W.B."/>
            <person name="Clum A."/>
            <person name="Lindquist E."/>
            <person name="Daum C."/>
            <person name="Ramamoorthy G.K."/>
            <person name="Gryganskyi A."/>
            <person name="Culley D."/>
            <person name="Magnuson J.K."/>
            <person name="James T.Y."/>
            <person name="O'Malley M.A."/>
            <person name="Stajich J.E."/>
            <person name="Spatafora J.W."/>
            <person name="Visel A."/>
            <person name="Grigoriev I.V."/>
        </authorList>
    </citation>
    <scope>NUCLEOTIDE SEQUENCE [LARGE SCALE GENOMIC DNA]</scope>
    <source>
        <strain evidence="3 5">NRRL 3116</strain>
    </source>
</reference>
<evidence type="ECO:0000313" key="5">
    <source>
        <dbReference type="Proteomes" id="UP000193648"/>
    </source>
</evidence>
<feature type="compositionally biased region" description="Polar residues" evidence="1">
    <location>
        <begin position="343"/>
        <end position="352"/>
    </location>
</feature>
<feature type="compositionally biased region" description="Polar residues" evidence="1">
    <location>
        <begin position="389"/>
        <end position="398"/>
    </location>
</feature>
<dbReference type="CDD" id="cd05162">
    <property type="entry name" value="PWWP"/>
    <property type="match status" value="1"/>
</dbReference>
<dbReference type="EMBL" id="MCFF01000029">
    <property type="protein sequence ID" value="ORZ10965.1"/>
    <property type="molecule type" value="Genomic_DNA"/>
</dbReference>
<dbReference type="Pfam" id="PF00855">
    <property type="entry name" value="PWWP"/>
    <property type="match status" value="1"/>
</dbReference>
<dbReference type="SUPFAM" id="SSF63748">
    <property type="entry name" value="Tudor/PWWP/MBT"/>
    <property type="match status" value="1"/>
</dbReference>
<comment type="caution">
    <text evidence="3">The sequence shown here is derived from an EMBL/GenBank/DDBJ whole genome shotgun (WGS) entry which is preliminary data.</text>
</comment>
<dbReference type="FunCoup" id="A0A1Y2GHG2">
    <property type="interactions" value="176"/>
</dbReference>
<organism evidence="3 5">
    <name type="scientific">Lobosporangium transversale</name>
    <dbReference type="NCBI Taxonomy" id="64571"/>
    <lineage>
        <taxon>Eukaryota</taxon>
        <taxon>Fungi</taxon>
        <taxon>Fungi incertae sedis</taxon>
        <taxon>Mucoromycota</taxon>
        <taxon>Mortierellomycotina</taxon>
        <taxon>Mortierellomycetes</taxon>
        <taxon>Mortierellales</taxon>
        <taxon>Mortierellaceae</taxon>
        <taxon>Lobosporangium</taxon>
    </lineage>
</organism>
<evidence type="ECO:0000313" key="4">
    <source>
        <dbReference type="EMBL" id="ORZ11729.1"/>
    </source>
</evidence>
<dbReference type="PROSITE" id="PS50812">
    <property type="entry name" value="PWWP"/>
    <property type="match status" value="1"/>
</dbReference>
<sequence length="398" mass="43319">MTENLYPVGTTVFAKLKGYPWWPARIENEQDLPVNVSSKKPKQRPIWPVFFLCGWFGTTELKPFDPASAEKTKSTLKRGSALRTALGEALDPSIIAHRITGDAEEDDDDDDDQTKRTTQKGQTNVEKKRRPSTSEDQTAKRKVSKKTASVEDDNNELAKPSIKRTASAPRSRLESDFKSVDDDISIGDTSNGRTKQSEDDAGDAGDLRAKKRIKSGQPSERLLKLRHKLQKLLLVEGLSDDVLIQNLERADPILAEVEAFDIDLQMLKDTKIGRLMKKISALQFSQDPHKIVERSAQEHGEILNTSVDKGTESSTPVTETAPVVADKNSNAAEAEHEMATAPLANSNNNISDPSAPAPEAVMAAMAAIVGTSTVDPPASSIEPVAAQDDQASTGNNVV</sequence>
<gene>
    <name evidence="4" type="ORF">BCR41DRAFT_356837</name>
    <name evidence="3" type="ORF">BCR41DRAFT_357265</name>
</gene>
<feature type="region of interest" description="Disordered" evidence="1">
    <location>
        <begin position="373"/>
        <end position="398"/>
    </location>
</feature>
<feature type="compositionally biased region" description="Acidic residues" evidence="1">
    <location>
        <begin position="102"/>
        <end position="112"/>
    </location>
</feature>
<protein>
    <recommendedName>
        <fullName evidence="2">PWWP domain-containing protein</fullName>
    </recommendedName>
</protein>
<accession>A0A1Y2GHG2</accession>
<dbReference type="OrthoDB" id="62853at2759"/>
<dbReference type="RefSeq" id="XP_021879826.1">
    <property type="nucleotide sequence ID" value="XM_022024730.1"/>
</dbReference>
<dbReference type="AlphaFoldDB" id="A0A1Y2GHG2"/>
<dbReference type="Proteomes" id="UP000193648">
    <property type="component" value="Unassembled WGS sequence"/>
</dbReference>